<dbReference type="GeneID" id="17354082"/>
<gene>
    <name evidence="3" type="ORF">CHLNCDRAFT_58204</name>
</gene>
<keyword evidence="2" id="KW-0812">Transmembrane</keyword>
<feature type="region of interest" description="Disordered" evidence="1">
    <location>
        <begin position="175"/>
        <end position="216"/>
    </location>
</feature>
<dbReference type="KEGG" id="cvr:CHLNCDRAFT_58204"/>
<dbReference type="OrthoDB" id="513168at2759"/>
<dbReference type="RefSeq" id="XP_005846688.1">
    <property type="nucleotide sequence ID" value="XM_005846626.1"/>
</dbReference>
<protein>
    <submittedName>
        <fullName evidence="3">Expressed protein</fullName>
    </submittedName>
</protein>
<reference evidence="3 4" key="1">
    <citation type="journal article" date="2010" name="Plant Cell">
        <title>The Chlorella variabilis NC64A genome reveals adaptation to photosymbiosis, coevolution with viruses, and cryptic sex.</title>
        <authorList>
            <person name="Blanc G."/>
            <person name="Duncan G."/>
            <person name="Agarkova I."/>
            <person name="Borodovsky M."/>
            <person name="Gurnon J."/>
            <person name="Kuo A."/>
            <person name="Lindquist E."/>
            <person name="Lucas S."/>
            <person name="Pangilinan J."/>
            <person name="Polle J."/>
            <person name="Salamov A."/>
            <person name="Terry A."/>
            <person name="Yamada T."/>
            <person name="Dunigan D.D."/>
            <person name="Grigoriev I.V."/>
            <person name="Claverie J.M."/>
            <person name="Van Etten J.L."/>
        </authorList>
    </citation>
    <scope>NUCLEOTIDE SEQUENCE [LARGE SCALE GENOMIC DNA]</scope>
    <source>
        <strain evidence="3 4">NC64A</strain>
    </source>
</reference>
<accession>E1ZI66</accession>
<organism evidence="4">
    <name type="scientific">Chlorella variabilis</name>
    <name type="common">Green alga</name>
    <dbReference type="NCBI Taxonomy" id="554065"/>
    <lineage>
        <taxon>Eukaryota</taxon>
        <taxon>Viridiplantae</taxon>
        <taxon>Chlorophyta</taxon>
        <taxon>core chlorophytes</taxon>
        <taxon>Trebouxiophyceae</taxon>
        <taxon>Chlorellales</taxon>
        <taxon>Chlorellaceae</taxon>
        <taxon>Chlorella clade</taxon>
        <taxon>Chlorella</taxon>
    </lineage>
</organism>
<sequence>MDPRKPLSLLAAQRFFALALLLTATGTFLALGGIASAQALCHDNSMGEYWTPAYAVFVQQTEALKKWTCTWWQIGFWWVLGCQLSFVLFISLAWYNGFLIRHAMPFFAHGATASALSVVACLSLMDNGSYYVGYVRTLGAIAFAGFALVGLANGILGIALAELMFSKTCAAAARSPGDLEAPAPHGPREDAVSSSSFEAPPCSEGPLDKNDSGTLA</sequence>
<keyword evidence="2" id="KW-0472">Membrane</keyword>
<evidence type="ECO:0000256" key="1">
    <source>
        <dbReference type="SAM" id="MobiDB-lite"/>
    </source>
</evidence>
<feature type="transmembrane region" description="Helical" evidence="2">
    <location>
        <begin position="74"/>
        <end position="94"/>
    </location>
</feature>
<feature type="compositionally biased region" description="Basic and acidic residues" evidence="1">
    <location>
        <begin position="206"/>
        <end position="216"/>
    </location>
</feature>
<dbReference type="Proteomes" id="UP000008141">
    <property type="component" value="Unassembled WGS sequence"/>
</dbReference>
<dbReference type="AlphaFoldDB" id="E1ZI66"/>
<dbReference type="InParanoid" id="E1ZI66"/>
<evidence type="ECO:0000256" key="2">
    <source>
        <dbReference type="SAM" id="Phobius"/>
    </source>
</evidence>
<keyword evidence="4" id="KW-1185">Reference proteome</keyword>
<feature type="transmembrane region" description="Helical" evidence="2">
    <location>
        <begin position="137"/>
        <end position="161"/>
    </location>
</feature>
<name>E1ZI66_CHLVA</name>
<dbReference type="EMBL" id="GL433847">
    <property type="protein sequence ID" value="EFN54586.1"/>
    <property type="molecule type" value="Genomic_DNA"/>
</dbReference>
<feature type="transmembrane region" description="Helical" evidence="2">
    <location>
        <begin position="106"/>
        <end position="125"/>
    </location>
</feature>
<proteinExistence type="predicted"/>
<evidence type="ECO:0000313" key="3">
    <source>
        <dbReference type="EMBL" id="EFN54586.1"/>
    </source>
</evidence>
<keyword evidence="2" id="KW-1133">Transmembrane helix</keyword>
<evidence type="ECO:0000313" key="4">
    <source>
        <dbReference type="Proteomes" id="UP000008141"/>
    </source>
</evidence>